<reference evidence="1 2" key="1">
    <citation type="journal article" date="2021" name="Hortic Res">
        <title>Chromosome-scale assembly of the Dendrobium chrysotoxum genome enhances the understanding of orchid evolution.</title>
        <authorList>
            <person name="Zhang Y."/>
            <person name="Zhang G.Q."/>
            <person name="Zhang D."/>
            <person name="Liu X.D."/>
            <person name="Xu X.Y."/>
            <person name="Sun W.H."/>
            <person name="Yu X."/>
            <person name="Zhu X."/>
            <person name="Wang Z.W."/>
            <person name="Zhao X."/>
            <person name="Zhong W.Y."/>
            <person name="Chen H."/>
            <person name="Yin W.L."/>
            <person name="Huang T."/>
            <person name="Niu S.C."/>
            <person name="Liu Z.J."/>
        </authorList>
    </citation>
    <scope>NUCLEOTIDE SEQUENCE [LARGE SCALE GENOMIC DNA]</scope>
    <source>
        <strain evidence="1">Lindl</strain>
    </source>
</reference>
<dbReference type="AlphaFoldDB" id="A0AAV7GT25"/>
<keyword evidence="2" id="KW-1185">Reference proteome</keyword>
<accession>A0AAV7GT25</accession>
<gene>
    <name evidence="1" type="ORF">IEQ34_011747</name>
</gene>
<organism evidence="1 2">
    <name type="scientific">Dendrobium chrysotoxum</name>
    <name type="common">Orchid</name>
    <dbReference type="NCBI Taxonomy" id="161865"/>
    <lineage>
        <taxon>Eukaryota</taxon>
        <taxon>Viridiplantae</taxon>
        <taxon>Streptophyta</taxon>
        <taxon>Embryophyta</taxon>
        <taxon>Tracheophyta</taxon>
        <taxon>Spermatophyta</taxon>
        <taxon>Magnoliopsida</taxon>
        <taxon>Liliopsida</taxon>
        <taxon>Asparagales</taxon>
        <taxon>Orchidaceae</taxon>
        <taxon>Epidendroideae</taxon>
        <taxon>Malaxideae</taxon>
        <taxon>Dendrobiinae</taxon>
        <taxon>Dendrobium</taxon>
    </lineage>
</organism>
<evidence type="ECO:0000313" key="2">
    <source>
        <dbReference type="Proteomes" id="UP000775213"/>
    </source>
</evidence>
<sequence>MDSIQSSTQVNVIEQHYDKQPRIGSLRIIKDFKKFIAFKTIIQDHIQEASDHTYEVEVKALEQQCINEGIIRGFLKVVRLIQCKTKVEVKSLTPSQASDDSPSDSGEADIESELMKVLSSDDEIIEIV</sequence>
<dbReference type="EMBL" id="JAGFBR010000011">
    <property type="protein sequence ID" value="KAH0458933.1"/>
    <property type="molecule type" value="Genomic_DNA"/>
</dbReference>
<proteinExistence type="predicted"/>
<dbReference type="Proteomes" id="UP000775213">
    <property type="component" value="Unassembled WGS sequence"/>
</dbReference>
<evidence type="ECO:0000313" key="1">
    <source>
        <dbReference type="EMBL" id="KAH0458933.1"/>
    </source>
</evidence>
<protein>
    <submittedName>
        <fullName evidence="1">Uncharacterized protein</fullName>
    </submittedName>
</protein>
<comment type="caution">
    <text evidence="1">The sequence shown here is derived from an EMBL/GenBank/DDBJ whole genome shotgun (WGS) entry which is preliminary data.</text>
</comment>
<name>A0AAV7GT25_DENCH</name>